<keyword evidence="13" id="KW-0004">4Fe-4S</keyword>
<evidence type="ECO:0000256" key="8">
    <source>
        <dbReference type="ARBA" id="ARBA00022932"/>
    </source>
</evidence>
<evidence type="ECO:0000259" key="15">
    <source>
        <dbReference type="Pfam" id="PF00136"/>
    </source>
</evidence>
<evidence type="ECO:0000256" key="3">
    <source>
        <dbReference type="ARBA" id="ARBA00022679"/>
    </source>
</evidence>
<dbReference type="PROSITE" id="PS00116">
    <property type="entry name" value="DNA_POLYMERASE_B"/>
    <property type="match status" value="1"/>
</dbReference>
<feature type="compositionally biased region" description="Acidic residues" evidence="14">
    <location>
        <begin position="509"/>
        <end position="522"/>
    </location>
</feature>
<dbReference type="GO" id="GO:0000724">
    <property type="term" value="P:double-strand break repair via homologous recombination"/>
    <property type="evidence" value="ECO:0007669"/>
    <property type="project" value="TreeGrafter"/>
</dbReference>
<gene>
    <name evidence="20" type="primary">REV3_1</name>
    <name evidence="20" type="ORF">IWQ60_000548</name>
</gene>
<keyword evidence="13" id="KW-0863">Zinc-finger</keyword>
<evidence type="ECO:0000259" key="16">
    <source>
        <dbReference type="Pfam" id="PF03104"/>
    </source>
</evidence>
<feature type="domain" description="DNA polymerase zeta catalytic subunit N-terminal" evidence="19">
    <location>
        <begin position="12"/>
        <end position="67"/>
    </location>
</feature>
<evidence type="ECO:0000256" key="2">
    <source>
        <dbReference type="ARBA" id="ARBA00005755"/>
    </source>
</evidence>
<dbReference type="GO" id="GO:0005634">
    <property type="term" value="C:nucleus"/>
    <property type="evidence" value="ECO:0007669"/>
    <property type="project" value="UniProtKB-SubCell"/>
</dbReference>
<feature type="region of interest" description="Disordered" evidence="14">
    <location>
        <begin position="548"/>
        <end position="734"/>
    </location>
</feature>
<keyword evidence="13" id="KW-0235">DNA replication</keyword>
<dbReference type="InterPro" id="IPR006134">
    <property type="entry name" value="DNA-dir_DNA_pol_B_multi_dom"/>
</dbReference>
<dbReference type="InterPro" id="IPR017964">
    <property type="entry name" value="DNA-dir_DNA_pol_B_CS"/>
</dbReference>
<feature type="domain" description="DNA polymerase delta/zeta catalytic subunit N-terminal" evidence="18">
    <location>
        <begin position="69"/>
        <end position="147"/>
    </location>
</feature>
<dbReference type="Pfam" id="PF00136">
    <property type="entry name" value="DNA_pol_B"/>
    <property type="match status" value="1"/>
</dbReference>
<dbReference type="GO" id="GO:0003887">
    <property type="term" value="F:DNA-directed DNA polymerase activity"/>
    <property type="evidence" value="ECO:0007669"/>
    <property type="project" value="UniProtKB-KW"/>
</dbReference>
<evidence type="ECO:0000259" key="17">
    <source>
        <dbReference type="Pfam" id="PF14260"/>
    </source>
</evidence>
<dbReference type="EMBL" id="JANBPT010000014">
    <property type="protein sequence ID" value="KAJ1930143.1"/>
    <property type="molecule type" value="Genomic_DNA"/>
</dbReference>
<feature type="compositionally biased region" description="Acidic residues" evidence="14">
    <location>
        <begin position="625"/>
        <end position="638"/>
    </location>
</feature>
<evidence type="ECO:0000256" key="9">
    <source>
        <dbReference type="ARBA" id="ARBA00023004"/>
    </source>
</evidence>
<keyword evidence="13" id="KW-0539">Nucleus</keyword>
<dbReference type="FunFam" id="1.10.132.60:FF:000007">
    <property type="entry name" value="DNA polymerase"/>
    <property type="match status" value="1"/>
</dbReference>
<feature type="compositionally biased region" description="Basic and acidic residues" evidence="14">
    <location>
        <begin position="754"/>
        <end position="763"/>
    </location>
</feature>
<dbReference type="GO" id="GO:0003677">
    <property type="term" value="F:DNA binding"/>
    <property type="evidence" value="ECO:0007669"/>
    <property type="project" value="UniProtKB-KW"/>
</dbReference>
<protein>
    <recommendedName>
        <fullName evidence="13">DNA polymerase</fullName>
        <ecNumber evidence="13">2.7.7.7</ecNumber>
    </recommendedName>
</protein>
<dbReference type="PANTHER" id="PTHR45812:SF1">
    <property type="entry name" value="DNA POLYMERASE ZETA CATALYTIC SUBUNIT"/>
    <property type="match status" value="1"/>
</dbReference>
<dbReference type="InterPro" id="IPR030559">
    <property type="entry name" value="PolZ_Rev3"/>
</dbReference>
<feature type="compositionally biased region" description="Low complexity" evidence="14">
    <location>
        <begin position="684"/>
        <end position="697"/>
    </location>
</feature>
<organism evidence="20 21">
    <name type="scientific">Tieghemiomyces parasiticus</name>
    <dbReference type="NCBI Taxonomy" id="78921"/>
    <lineage>
        <taxon>Eukaryota</taxon>
        <taxon>Fungi</taxon>
        <taxon>Fungi incertae sedis</taxon>
        <taxon>Zoopagomycota</taxon>
        <taxon>Kickxellomycotina</taxon>
        <taxon>Dimargaritomycetes</taxon>
        <taxon>Dimargaritales</taxon>
        <taxon>Dimargaritaceae</taxon>
        <taxon>Tieghemiomyces</taxon>
    </lineage>
</organism>
<dbReference type="InterPro" id="IPR043502">
    <property type="entry name" value="DNA/RNA_pol_sf"/>
</dbReference>
<evidence type="ECO:0000313" key="20">
    <source>
        <dbReference type="EMBL" id="KAJ1930143.1"/>
    </source>
</evidence>
<dbReference type="GO" id="GO:0008270">
    <property type="term" value="F:zinc ion binding"/>
    <property type="evidence" value="ECO:0007669"/>
    <property type="project" value="UniProtKB-KW"/>
</dbReference>
<dbReference type="CDD" id="cd05534">
    <property type="entry name" value="POLBc_zeta"/>
    <property type="match status" value="1"/>
</dbReference>
<keyword evidence="8 13" id="KW-0239">DNA-directed DNA polymerase</keyword>
<dbReference type="SUPFAM" id="SSF53098">
    <property type="entry name" value="Ribonuclease H-like"/>
    <property type="match status" value="1"/>
</dbReference>
<dbReference type="GO" id="GO:0051539">
    <property type="term" value="F:4 iron, 4 sulfur cluster binding"/>
    <property type="evidence" value="ECO:0007669"/>
    <property type="project" value="UniProtKB-KW"/>
</dbReference>
<feature type="region of interest" description="Disordered" evidence="14">
    <location>
        <begin position="751"/>
        <end position="793"/>
    </location>
</feature>
<proteinExistence type="inferred from homology"/>
<evidence type="ECO:0000313" key="21">
    <source>
        <dbReference type="Proteomes" id="UP001150569"/>
    </source>
</evidence>
<dbReference type="Pfam" id="PF24055">
    <property type="entry name" value="POL3_N"/>
    <property type="match status" value="1"/>
</dbReference>
<name>A0A9W8AKW6_9FUNG</name>
<evidence type="ECO:0000256" key="5">
    <source>
        <dbReference type="ARBA" id="ARBA00022723"/>
    </source>
</evidence>
<feature type="region of interest" description="Disordered" evidence="14">
    <location>
        <begin position="1207"/>
        <end position="1230"/>
    </location>
</feature>
<feature type="domain" description="C4-type zinc-finger of DNA polymerase delta" evidence="17">
    <location>
        <begin position="1861"/>
        <end position="1936"/>
    </location>
</feature>
<keyword evidence="5 13" id="KW-0479">Metal-binding</keyword>
<dbReference type="InterPro" id="IPR056435">
    <property type="entry name" value="DPOD/Z_N"/>
</dbReference>
<keyword evidence="21" id="KW-1185">Reference proteome</keyword>
<evidence type="ECO:0000256" key="13">
    <source>
        <dbReference type="RuleBase" id="RU000442"/>
    </source>
</evidence>
<evidence type="ECO:0000256" key="11">
    <source>
        <dbReference type="ARBA" id="ARBA00023204"/>
    </source>
</evidence>
<comment type="cofactor">
    <cofactor evidence="1 13">
        <name>[4Fe-4S] cluster</name>
        <dbReference type="ChEBI" id="CHEBI:49883"/>
    </cofactor>
</comment>
<dbReference type="GO" id="GO:0006260">
    <property type="term" value="P:DNA replication"/>
    <property type="evidence" value="ECO:0007669"/>
    <property type="project" value="UniProtKB-KW"/>
</dbReference>
<dbReference type="InterPro" id="IPR036397">
    <property type="entry name" value="RNaseH_sf"/>
</dbReference>
<evidence type="ECO:0000256" key="7">
    <source>
        <dbReference type="ARBA" id="ARBA00022833"/>
    </source>
</evidence>
<keyword evidence="6" id="KW-0227">DNA damage</keyword>
<reference evidence="20" key="1">
    <citation type="submission" date="2022-07" db="EMBL/GenBank/DDBJ databases">
        <title>Phylogenomic reconstructions and comparative analyses of Kickxellomycotina fungi.</title>
        <authorList>
            <person name="Reynolds N.K."/>
            <person name="Stajich J.E."/>
            <person name="Barry K."/>
            <person name="Grigoriev I.V."/>
            <person name="Crous P."/>
            <person name="Smith M.E."/>
        </authorList>
    </citation>
    <scope>NUCLEOTIDE SEQUENCE</scope>
    <source>
        <strain evidence="20">RSA 861</strain>
    </source>
</reference>
<dbReference type="Gene3D" id="3.30.342.10">
    <property type="entry name" value="DNA Polymerase, chain B, domain 1"/>
    <property type="match status" value="1"/>
</dbReference>
<evidence type="ECO:0000256" key="14">
    <source>
        <dbReference type="SAM" id="MobiDB-lite"/>
    </source>
</evidence>
<dbReference type="InterPro" id="IPR006133">
    <property type="entry name" value="DNA-dir_DNA_pol_B_exonuc"/>
</dbReference>
<keyword evidence="13" id="KW-0238">DNA-binding</keyword>
<dbReference type="PRINTS" id="PR00106">
    <property type="entry name" value="DNAPOLB"/>
</dbReference>
<dbReference type="SUPFAM" id="SSF56672">
    <property type="entry name" value="DNA/RNA polymerases"/>
    <property type="match status" value="1"/>
</dbReference>
<dbReference type="GO" id="GO:0000166">
    <property type="term" value="F:nucleotide binding"/>
    <property type="evidence" value="ECO:0007669"/>
    <property type="project" value="InterPro"/>
</dbReference>
<feature type="region of interest" description="Disordered" evidence="14">
    <location>
        <begin position="288"/>
        <end position="317"/>
    </location>
</feature>
<dbReference type="Pfam" id="PF03104">
    <property type="entry name" value="DNA_pol_B_exo1"/>
    <property type="match status" value="1"/>
</dbReference>
<comment type="catalytic activity">
    <reaction evidence="12 13">
        <text>DNA(n) + a 2'-deoxyribonucleoside 5'-triphosphate = DNA(n+1) + diphosphate</text>
        <dbReference type="Rhea" id="RHEA:22508"/>
        <dbReference type="Rhea" id="RHEA-COMP:17339"/>
        <dbReference type="Rhea" id="RHEA-COMP:17340"/>
        <dbReference type="ChEBI" id="CHEBI:33019"/>
        <dbReference type="ChEBI" id="CHEBI:61560"/>
        <dbReference type="ChEBI" id="CHEBI:173112"/>
        <dbReference type="EC" id="2.7.7.7"/>
    </reaction>
</comment>
<comment type="similarity">
    <text evidence="2 13">Belongs to the DNA polymerase type-B family.</text>
</comment>
<sequence length="1959" mass="216652">MVLSTPAPQGQCIRLANIDYYLSNRPTPWDLPAVHPDLLSGTPQQVPVVRVFGRLASTNQVACLHIHRVWPYLYFPLTSSEPVTVAARRRILAALNAALATAVGRSTWQASQSPLVAGLELVRGTPFYGHRFGEQHFWKLYYINPAHGSTLAALLQKGAALGTPCEVYEAHIPYVLQFMVDFNLYGMRWIHVERSKERPPGSLDPEFATIGLDHAQPMGSTERLTWCQIELDTLAAHIGNRRSVGARYIHARVDGAAPPSPVSHAKFVPSLAAIEALVHGFVRDLISSPSASTPSHPGQSVTPRPCSTAKATATHEPAPKTEWGMHARLLDQLQAVLRADSYQAETADNHLPLSSEELGRLCHPRVDLLPAERTELFDQLRQHWETFPTNLLEPSASQATAPQGLSSPVTTAFESLFLASDVAEEHDLVSRPPSRMASFDTAWQLDLGAIKGLQSPFESPYRRPTKAPSPGAQATQVATPTEHPTELDALEHQMSQLCAALEHHPDVELAVEEEEEEAEGEGASDGNRGQQLDDFSADDEEVWEALRDIGQTEEGGDLGLTYRSGTSGSEGSTEESNNDDFDAVMNMPEPPARGQPAGDFPESLLSQPPFEETTPRALDIPQVDGADDDEDEDGETDMDYTFPDSDRSDARTSRTRVRAGHPPRLRRTMLQFSRQPLTPKPGISSSRQQVVARAVSVQRKEVAAPRSLASEHGRDPIEPATPNHRYTPAKRNASFAPLSAIRPLQFTNSRRVKREAVRRDPSLNRDNTTGEDLVLPRKRRSTDRTAETSTATRWGHPTVIRTLQPLAYAGPAATHLTPTARAQPQLNIPTQTGDERYQSAVDEYDPLTAPQLSEEFNCIPFSPGELSEIPAISGHRYQMTAPVNSPAPHARDSVRLSQPPLPMPGTLVYRYRKLPPTADALQGSLRDYGLLQAPYPPPLPADPPVRAAHSRFDPGFRHWTTATKPPSPRSVCAWLNKNPLVPVPPATPTPPARAHQARPAPAIPMVNPAVVSQIEGPLPFLAEAFKISQRYSTPTAGEHSVLLSVLSLEIHVNTRGELLPDPLHDPVTAIFCSLWLPVDEADDTHPPATSGTHVAPPVKSNPCFVLYHEPTSSVSDQASPDKDSPRRNDRQAAILTACRRASRQVQIIVLDSERALLETLITLVTHAWDPDVLSGYELQNSSWGYLVERCSTVYQVDLGLELSRLRPPEGVGPPLPRPSASHSPGNPDRNAAAEYLMRKASSLQVPGRHVLNLWRVLRNRCALNIYTFENVVYHFLHHRSPYFDPATLTQWYTDGPDLLRGRAFEYHLERTLLNNRLLDASDALHQASEFAGIYGVDFFSVLTRGSQYKVEAMMLRVAKPENLLLLSPSKERVAQQRATECLPLVMEPRSDVYRSPVLVLDFQSLYPSLMIAYNYCYSTCLGTVRTPGTRRAIGATQIELPQGLVSTLVRHNQLQIAPNGVMYVKSDVRRSLLARLLSEILDTRVMIKRRMADLQRVLQGLQADASTSTPAASRLRTRLRKLEAFQMALKMIANVTYGYVGASYSGRMPCADVADSIVQTGRETLERTIATINSHPTWGSQVVYGDTDSVFVHLPGASRDRAFDVGEEIARTITQMNPAPVKLKFEKVYQPCVLLAKKRYTGFKYEYRGQTEPVFEGKGTETVRRDGCPATQKMMEKCLRLLFTTNDLSVVRGYLHREWSKIMVGRVNVQDFLFAKEVRLGKYSLGGTHLPPPGVIVALKRMARDPRQAPQYGERVPYIVAYGGPQDRLADQILDPREFLAQSHLRLHGRYYVLKQIIPPLNRVFTLIGVDLHLWFAAMPRTSHEDRRAMSVRNASKAAGAPQRALVAQATLHHYFDSGACVACAAPARQELCVTCQTSPPSTAYVLLRKLRQVERRFDYLTKACQGCTGLSRAALRPGHGGPLVCASLDCPLYFDNVKCCADLLAGDTYADALSLLEF</sequence>
<comment type="subcellular location">
    <subcellularLocation>
        <location evidence="13">Nucleus</location>
    </subcellularLocation>
</comment>
<dbReference type="CDD" id="cd05778">
    <property type="entry name" value="DNA_polB_zeta_exo"/>
    <property type="match status" value="1"/>
</dbReference>
<dbReference type="Gene3D" id="3.30.420.10">
    <property type="entry name" value="Ribonuclease H-like superfamily/Ribonuclease H"/>
    <property type="match status" value="1"/>
</dbReference>
<dbReference type="InterPro" id="IPR025687">
    <property type="entry name" value="Znf-C4pol"/>
</dbReference>
<dbReference type="SMART" id="SM00486">
    <property type="entry name" value="POLBc"/>
    <property type="match status" value="1"/>
</dbReference>
<keyword evidence="3 13" id="KW-0808">Transferase</keyword>
<keyword evidence="7 13" id="KW-0862">Zinc</keyword>
<comment type="caution">
    <text evidence="20">The sequence shown here is derived from an EMBL/GenBank/DDBJ whole genome shotgun (WGS) entry which is preliminary data.</text>
</comment>
<keyword evidence="9 13" id="KW-0408">Iron</keyword>
<dbReference type="Proteomes" id="UP001150569">
    <property type="component" value="Unassembled WGS sequence"/>
</dbReference>
<dbReference type="Gene3D" id="1.10.287.690">
    <property type="entry name" value="Helix hairpin bin"/>
    <property type="match status" value="1"/>
</dbReference>
<dbReference type="InterPro" id="IPR023211">
    <property type="entry name" value="DNA_pol_palm_dom_sf"/>
</dbReference>
<dbReference type="PANTHER" id="PTHR45812">
    <property type="entry name" value="DNA POLYMERASE ZETA CATALYTIC SUBUNIT"/>
    <property type="match status" value="1"/>
</dbReference>
<dbReference type="InterPro" id="IPR006172">
    <property type="entry name" value="DNA-dir_DNA_pol_B"/>
</dbReference>
<dbReference type="GO" id="GO:0016035">
    <property type="term" value="C:zeta DNA polymerase complex"/>
    <property type="evidence" value="ECO:0007669"/>
    <property type="project" value="InterPro"/>
</dbReference>
<dbReference type="InterPro" id="IPR056447">
    <property type="entry name" value="REV3_N"/>
</dbReference>
<feature type="domain" description="DNA-directed DNA polymerase family B multifunctional" evidence="15">
    <location>
        <begin position="1338"/>
        <end position="1807"/>
    </location>
</feature>
<dbReference type="Gene3D" id="3.90.1600.10">
    <property type="entry name" value="Palm domain of DNA polymerase"/>
    <property type="match status" value="1"/>
</dbReference>
<feature type="compositionally biased region" description="Basic and acidic residues" evidence="14">
    <location>
        <begin position="698"/>
        <end position="717"/>
    </location>
</feature>
<evidence type="ECO:0000256" key="6">
    <source>
        <dbReference type="ARBA" id="ARBA00022763"/>
    </source>
</evidence>
<evidence type="ECO:0000256" key="12">
    <source>
        <dbReference type="ARBA" id="ARBA00049244"/>
    </source>
</evidence>
<keyword evidence="11" id="KW-0234">DNA repair</keyword>
<dbReference type="Gene3D" id="1.10.132.60">
    <property type="entry name" value="DNA polymerase family B, C-terminal domain"/>
    <property type="match status" value="1"/>
</dbReference>
<feature type="region of interest" description="Disordered" evidence="14">
    <location>
        <begin position="454"/>
        <end position="482"/>
    </location>
</feature>
<evidence type="ECO:0000256" key="1">
    <source>
        <dbReference type="ARBA" id="ARBA00001966"/>
    </source>
</evidence>
<feature type="compositionally biased region" description="Basic residues" evidence="14">
    <location>
        <begin position="653"/>
        <end position="667"/>
    </location>
</feature>
<feature type="compositionally biased region" description="Acidic residues" evidence="14">
    <location>
        <begin position="572"/>
        <end position="582"/>
    </location>
</feature>
<dbReference type="OrthoDB" id="2414538at2759"/>
<feature type="domain" description="DNA-directed DNA polymerase family B exonuclease" evidence="16">
    <location>
        <begin position="1043"/>
        <end position="1268"/>
    </location>
</feature>
<feature type="region of interest" description="Disordered" evidence="14">
    <location>
        <begin position="509"/>
        <end position="533"/>
    </location>
</feature>
<feature type="compositionally biased region" description="Polar residues" evidence="14">
    <location>
        <begin position="288"/>
        <end position="302"/>
    </location>
</feature>
<evidence type="ECO:0000256" key="10">
    <source>
        <dbReference type="ARBA" id="ARBA00023014"/>
    </source>
</evidence>
<dbReference type="GO" id="GO:0042276">
    <property type="term" value="P:error-prone translesion synthesis"/>
    <property type="evidence" value="ECO:0007669"/>
    <property type="project" value="TreeGrafter"/>
</dbReference>
<dbReference type="EC" id="2.7.7.7" evidence="13"/>
<dbReference type="InterPro" id="IPR042087">
    <property type="entry name" value="DNA_pol_B_thumb"/>
</dbReference>
<keyword evidence="10 13" id="KW-0411">Iron-sulfur</keyword>
<evidence type="ECO:0000256" key="4">
    <source>
        <dbReference type="ARBA" id="ARBA00022695"/>
    </source>
</evidence>
<evidence type="ECO:0000259" key="18">
    <source>
        <dbReference type="Pfam" id="PF24055"/>
    </source>
</evidence>
<dbReference type="InterPro" id="IPR012337">
    <property type="entry name" value="RNaseH-like_sf"/>
</dbReference>
<keyword evidence="4 13" id="KW-0548">Nucleotidyltransferase</keyword>
<evidence type="ECO:0000259" key="19">
    <source>
        <dbReference type="Pfam" id="PF24065"/>
    </source>
</evidence>
<dbReference type="Pfam" id="PF24065">
    <property type="entry name" value="REV3_N"/>
    <property type="match status" value="1"/>
</dbReference>
<dbReference type="Pfam" id="PF14260">
    <property type="entry name" value="zf-C4pol"/>
    <property type="match status" value="1"/>
</dbReference>
<accession>A0A9W8AKW6</accession>